<dbReference type="InterPro" id="IPR000281">
    <property type="entry name" value="HTH_RpiR"/>
</dbReference>
<dbReference type="GO" id="GO:0097367">
    <property type="term" value="F:carbohydrate derivative binding"/>
    <property type="evidence" value="ECO:0007669"/>
    <property type="project" value="InterPro"/>
</dbReference>
<evidence type="ECO:0000256" key="1">
    <source>
        <dbReference type="ARBA" id="ARBA00023015"/>
    </source>
</evidence>
<dbReference type="InterPro" id="IPR035472">
    <property type="entry name" value="RpiR-like_SIS"/>
</dbReference>
<protein>
    <submittedName>
        <fullName evidence="6">RpiR family transcriptional regulator</fullName>
    </submittedName>
</protein>
<evidence type="ECO:0000256" key="3">
    <source>
        <dbReference type="ARBA" id="ARBA00023163"/>
    </source>
</evidence>
<dbReference type="PROSITE" id="PS51071">
    <property type="entry name" value="HTH_RPIR"/>
    <property type="match status" value="1"/>
</dbReference>
<proteinExistence type="predicted"/>
<sequence>MAWTGPTETPVSARIATLTPSLQPSERRVVDTIAADLAAAVECTAQELANRVGVGRASVIRTAKSLGYDGFPQMRVALARELSFLPSRSDDDNSVGLLRGTIEKFGHSLPRLTEALTEEAVTDFVAALHEARRVVIVAAGLSAPLGLDAAMRLSSAGRPAEFLQDSLAQQIAAGSLEPDSVCLVISGSGATKDSLAAASTARAAGAKVLVMTSFARAPLVALADAVMVIPPVSESFPDELLHTSRAALALVIESLVQVLLVYRGDRGREAREAALSLVEKRLKA</sequence>
<dbReference type="Gene3D" id="3.40.50.10490">
    <property type="entry name" value="Glucose-6-phosphate isomerase like protein, domain 1"/>
    <property type="match status" value="1"/>
</dbReference>
<dbReference type="CDD" id="cd05013">
    <property type="entry name" value="SIS_RpiR"/>
    <property type="match status" value="1"/>
</dbReference>
<dbReference type="GO" id="GO:1901135">
    <property type="term" value="P:carbohydrate derivative metabolic process"/>
    <property type="evidence" value="ECO:0007669"/>
    <property type="project" value="InterPro"/>
</dbReference>
<name>A0A220UBL3_9MICO</name>
<dbReference type="AlphaFoldDB" id="A0A220UBL3"/>
<dbReference type="PROSITE" id="PS51464">
    <property type="entry name" value="SIS"/>
    <property type="match status" value="1"/>
</dbReference>
<dbReference type="InterPro" id="IPR047640">
    <property type="entry name" value="RpiR-like"/>
</dbReference>
<evidence type="ECO:0000259" key="5">
    <source>
        <dbReference type="PROSITE" id="PS51464"/>
    </source>
</evidence>
<evidence type="ECO:0000259" key="4">
    <source>
        <dbReference type="PROSITE" id="PS51071"/>
    </source>
</evidence>
<keyword evidence="1" id="KW-0805">Transcription regulation</keyword>
<dbReference type="EMBL" id="CP022316">
    <property type="protein sequence ID" value="ASK65559.1"/>
    <property type="molecule type" value="Genomic_DNA"/>
</dbReference>
<feature type="domain" description="SIS" evidence="5">
    <location>
        <begin position="124"/>
        <end position="265"/>
    </location>
</feature>
<evidence type="ECO:0000313" key="6">
    <source>
        <dbReference type="EMBL" id="ASK65559.1"/>
    </source>
</evidence>
<keyword evidence="2" id="KW-0238">DNA-binding</keyword>
<keyword evidence="3" id="KW-0804">Transcription</keyword>
<dbReference type="Pfam" id="PF01418">
    <property type="entry name" value="HTH_6"/>
    <property type="match status" value="1"/>
</dbReference>
<organism evidence="6 7">
    <name type="scientific">Brachybacterium avium</name>
    <dbReference type="NCBI Taxonomy" id="2017485"/>
    <lineage>
        <taxon>Bacteria</taxon>
        <taxon>Bacillati</taxon>
        <taxon>Actinomycetota</taxon>
        <taxon>Actinomycetes</taxon>
        <taxon>Micrococcales</taxon>
        <taxon>Dermabacteraceae</taxon>
        <taxon>Brachybacterium</taxon>
    </lineage>
</organism>
<dbReference type="GO" id="GO:0003677">
    <property type="term" value="F:DNA binding"/>
    <property type="evidence" value="ECO:0007669"/>
    <property type="project" value="UniProtKB-KW"/>
</dbReference>
<evidence type="ECO:0000256" key="2">
    <source>
        <dbReference type="ARBA" id="ARBA00023125"/>
    </source>
</evidence>
<dbReference type="SUPFAM" id="SSF46689">
    <property type="entry name" value="Homeodomain-like"/>
    <property type="match status" value="1"/>
</dbReference>
<dbReference type="InterPro" id="IPR046348">
    <property type="entry name" value="SIS_dom_sf"/>
</dbReference>
<dbReference type="SUPFAM" id="SSF53697">
    <property type="entry name" value="SIS domain"/>
    <property type="match status" value="1"/>
</dbReference>
<dbReference type="InterPro" id="IPR001347">
    <property type="entry name" value="SIS_dom"/>
</dbReference>
<dbReference type="InterPro" id="IPR009057">
    <property type="entry name" value="Homeodomain-like_sf"/>
</dbReference>
<accession>A0A220UBL3</accession>
<keyword evidence="7" id="KW-1185">Reference proteome</keyword>
<gene>
    <name evidence="6" type="ORF">CFK39_06590</name>
</gene>
<dbReference type="GO" id="GO:0003700">
    <property type="term" value="F:DNA-binding transcription factor activity"/>
    <property type="evidence" value="ECO:0007669"/>
    <property type="project" value="InterPro"/>
</dbReference>
<dbReference type="Pfam" id="PF01380">
    <property type="entry name" value="SIS"/>
    <property type="match status" value="1"/>
</dbReference>
<dbReference type="OrthoDB" id="3770404at2"/>
<dbReference type="PANTHER" id="PTHR30514:SF1">
    <property type="entry name" value="HTH-TYPE TRANSCRIPTIONAL REGULATOR HEXR-RELATED"/>
    <property type="match status" value="1"/>
</dbReference>
<feature type="domain" description="HTH rpiR-type" evidence="4">
    <location>
        <begin position="9"/>
        <end position="85"/>
    </location>
</feature>
<dbReference type="Proteomes" id="UP000198398">
    <property type="component" value="Chromosome"/>
</dbReference>
<dbReference type="Gene3D" id="1.10.10.10">
    <property type="entry name" value="Winged helix-like DNA-binding domain superfamily/Winged helix DNA-binding domain"/>
    <property type="match status" value="1"/>
</dbReference>
<reference evidence="7" key="1">
    <citation type="submission" date="2017-07" db="EMBL/GenBank/DDBJ databases">
        <title>Brachybacterium sp. VR2415.</title>
        <authorList>
            <person name="Tak E.J."/>
            <person name="Bae J.-W."/>
        </authorList>
    </citation>
    <scope>NUCLEOTIDE SEQUENCE [LARGE SCALE GENOMIC DNA]</scope>
    <source>
        <strain evidence="7">VR2415</strain>
    </source>
</reference>
<dbReference type="InterPro" id="IPR036388">
    <property type="entry name" value="WH-like_DNA-bd_sf"/>
</dbReference>
<dbReference type="PANTHER" id="PTHR30514">
    <property type="entry name" value="GLUCOKINASE"/>
    <property type="match status" value="1"/>
</dbReference>
<evidence type="ECO:0000313" key="7">
    <source>
        <dbReference type="Proteomes" id="UP000198398"/>
    </source>
</evidence>
<dbReference type="KEGG" id="brv:CFK39_06590"/>